<dbReference type="Gene3D" id="2.170.150.20">
    <property type="entry name" value="Peptide methionine sulfoxide reductase"/>
    <property type="match status" value="1"/>
</dbReference>
<dbReference type="EMBL" id="JACIGK010000001">
    <property type="protein sequence ID" value="MBB4264546.1"/>
    <property type="molecule type" value="Genomic_DNA"/>
</dbReference>
<dbReference type="PROSITE" id="PS51788">
    <property type="entry name" value="CULT"/>
    <property type="match status" value="1"/>
</dbReference>
<gene>
    <name evidence="2" type="ORF">GGD89_000152</name>
</gene>
<proteinExistence type="predicted"/>
<comment type="caution">
    <text evidence="2">The sequence shown here is derived from an EMBL/GenBank/DDBJ whole genome shotgun (WGS) entry which is preliminary data.</text>
</comment>
<accession>A0A7W6W8M1</accession>
<dbReference type="InterPro" id="IPR034750">
    <property type="entry name" value="CULT"/>
</dbReference>
<dbReference type="RefSeq" id="WP_184042178.1">
    <property type="nucleotide sequence ID" value="NZ_JACIGK010000001.1"/>
</dbReference>
<protein>
    <recommendedName>
        <fullName evidence="1">CULT domain-containing protein</fullName>
    </recommendedName>
</protein>
<keyword evidence="3" id="KW-1185">Reference proteome</keyword>
<evidence type="ECO:0000313" key="3">
    <source>
        <dbReference type="Proteomes" id="UP000554286"/>
    </source>
</evidence>
<dbReference type="AlphaFoldDB" id="A0A7W6W8M1"/>
<reference evidence="2 3" key="1">
    <citation type="submission" date="2020-08" db="EMBL/GenBank/DDBJ databases">
        <title>Genome sequencing of Purple Non-Sulfur Bacteria from various extreme environments.</title>
        <authorList>
            <person name="Mayer M."/>
        </authorList>
    </citation>
    <scope>NUCLEOTIDE SEQUENCE [LARGE SCALE GENOMIC DNA]</scope>
    <source>
        <strain evidence="2 3">JA131</strain>
    </source>
</reference>
<sequence length="118" mass="12565">MIRCRACGAPITRRAWAIRVRDAHEHTVFNPAGLVFRIGCFVEAPGVRPFGPRSTAFSWFPGHAWMVSACAGCGCHLGWLFLAEPSAPGAPARPPVFHGLVLDRLVEGAGDSPSTPSA</sequence>
<dbReference type="FunFam" id="2.170.150.20:FF:000007">
    <property type="entry name" value="Protein cereblon"/>
    <property type="match status" value="1"/>
</dbReference>
<organism evidence="2 3">
    <name type="scientific">Roseospira visakhapatnamensis</name>
    <dbReference type="NCBI Taxonomy" id="390880"/>
    <lineage>
        <taxon>Bacteria</taxon>
        <taxon>Pseudomonadati</taxon>
        <taxon>Pseudomonadota</taxon>
        <taxon>Alphaproteobacteria</taxon>
        <taxon>Rhodospirillales</taxon>
        <taxon>Rhodospirillaceae</taxon>
        <taxon>Roseospira</taxon>
    </lineage>
</organism>
<dbReference type="Proteomes" id="UP000554286">
    <property type="component" value="Unassembled WGS sequence"/>
</dbReference>
<dbReference type="CDD" id="cd15777">
    <property type="entry name" value="CRBN_C_like"/>
    <property type="match status" value="1"/>
</dbReference>
<name>A0A7W6W8M1_9PROT</name>
<evidence type="ECO:0000259" key="1">
    <source>
        <dbReference type="PROSITE" id="PS51788"/>
    </source>
</evidence>
<evidence type="ECO:0000313" key="2">
    <source>
        <dbReference type="EMBL" id="MBB4264546.1"/>
    </source>
</evidence>
<feature type="domain" description="CULT" evidence="1">
    <location>
        <begin position="1"/>
        <end position="109"/>
    </location>
</feature>